<comment type="similarity">
    <text evidence="2">Belongs to the CRISPR-associated Csm2 family.</text>
</comment>
<evidence type="ECO:0000256" key="5">
    <source>
        <dbReference type="ARBA" id="ARBA00023118"/>
    </source>
</evidence>
<dbReference type="InterPro" id="IPR010149">
    <property type="entry name" value="CRISPR-assoc_prot_Csm2_III-A"/>
</dbReference>
<dbReference type="Proteomes" id="UP001164718">
    <property type="component" value="Chromosome"/>
</dbReference>
<name>A0A9E8RXR3_9BACI</name>
<evidence type="ECO:0000313" key="7">
    <source>
        <dbReference type="EMBL" id="WAA09842.1"/>
    </source>
</evidence>
<dbReference type="KEGG" id="faf:OE104_00215"/>
<protein>
    <recommendedName>
        <fullName evidence="3">CRISPR system Cms protein Csm2</fullName>
    </recommendedName>
    <alternativeName>
        <fullName evidence="6">CRISPR type III A-associated protein Csm2</fullName>
    </alternativeName>
</protein>
<proteinExistence type="inferred from homology"/>
<comment type="function">
    <text evidence="1">This subunit may be involved in monitoring complementarity of crRNA and target RNA.</text>
</comment>
<dbReference type="NCBIfam" id="TIGR01870">
    <property type="entry name" value="cas_TM1810_Csm2"/>
    <property type="match status" value="1"/>
</dbReference>
<keyword evidence="5" id="KW-0051">Antiviral defense</keyword>
<evidence type="ECO:0000256" key="4">
    <source>
        <dbReference type="ARBA" id="ARBA00022884"/>
    </source>
</evidence>
<accession>A0A9E8RXR3</accession>
<evidence type="ECO:0000256" key="1">
    <source>
        <dbReference type="ARBA" id="ARBA00003640"/>
    </source>
</evidence>
<evidence type="ECO:0000313" key="8">
    <source>
        <dbReference type="Proteomes" id="UP001164718"/>
    </source>
</evidence>
<dbReference type="RefSeq" id="WP_275417624.1">
    <property type="nucleotide sequence ID" value="NZ_CP106878.1"/>
</dbReference>
<evidence type="ECO:0000256" key="3">
    <source>
        <dbReference type="ARBA" id="ARBA00016118"/>
    </source>
</evidence>
<dbReference type="GO" id="GO:0003723">
    <property type="term" value="F:RNA binding"/>
    <property type="evidence" value="ECO:0007669"/>
    <property type="project" value="UniProtKB-KW"/>
</dbReference>
<keyword evidence="8" id="KW-1185">Reference proteome</keyword>
<evidence type="ECO:0000256" key="6">
    <source>
        <dbReference type="ARBA" id="ARBA00031723"/>
    </source>
</evidence>
<dbReference type="GO" id="GO:0051607">
    <property type="term" value="P:defense response to virus"/>
    <property type="evidence" value="ECO:0007669"/>
    <property type="project" value="UniProtKB-KW"/>
</dbReference>
<dbReference type="AlphaFoldDB" id="A0A9E8RXR3"/>
<gene>
    <name evidence="7" type="primary">csm2</name>
    <name evidence="7" type="ORF">OE104_00215</name>
</gene>
<sequence length="183" mass="21583">MMSEKFGKIYFNNRDISIKSADGYMYKVQKKELLNITLSNKEKVYFTPLKNRKDFFATNIYSELAKYFKDHVLILEKCDYDKFCNQTLEYAKRLKAGKVTTSMIRKVYDQINRAKSISEIKRLRPQFAYIAGRNPDNTVRELMHILDYLAKQADLQSNTHLENIKQFMEAVVAYLKFVGDKDN</sequence>
<reference evidence="7" key="1">
    <citation type="submission" date="2022-09" db="EMBL/GenBank/DDBJ databases">
        <title>Complete Genomes of Fervidibacillus albus and Fervidibacillus halotolerans isolated from tidal flat sediments.</title>
        <authorList>
            <person name="Kwon K.K."/>
            <person name="Yang S.-H."/>
            <person name="Park M.J."/>
            <person name="Oh H.-M."/>
        </authorList>
    </citation>
    <scope>NUCLEOTIDE SEQUENCE</scope>
    <source>
        <strain evidence="7">MEBiC13591</strain>
    </source>
</reference>
<dbReference type="EMBL" id="CP106878">
    <property type="protein sequence ID" value="WAA09842.1"/>
    <property type="molecule type" value="Genomic_DNA"/>
</dbReference>
<dbReference type="Pfam" id="PF03750">
    <property type="entry name" value="Csm2_III-A"/>
    <property type="match status" value="1"/>
</dbReference>
<keyword evidence="4" id="KW-0694">RNA-binding</keyword>
<organism evidence="7 8">
    <name type="scientific">Fervidibacillus albus</name>
    <dbReference type="NCBI Taxonomy" id="2980026"/>
    <lineage>
        <taxon>Bacteria</taxon>
        <taxon>Bacillati</taxon>
        <taxon>Bacillota</taxon>
        <taxon>Bacilli</taxon>
        <taxon>Bacillales</taxon>
        <taxon>Bacillaceae</taxon>
        <taxon>Fervidibacillus</taxon>
    </lineage>
</organism>
<evidence type="ECO:0000256" key="2">
    <source>
        <dbReference type="ARBA" id="ARBA00006896"/>
    </source>
</evidence>